<accession>A0A146JYX5</accession>
<reference evidence="1" key="1">
    <citation type="submission" date="2015-07" db="EMBL/GenBank/DDBJ databases">
        <title>Adaptation to a free-living lifestyle via gene acquisitions in the diplomonad Trepomonas sp. PC1.</title>
        <authorList>
            <person name="Xu F."/>
            <person name="Jerlstrom-Hultqvist J."/>
            <person name="Kolisko M."/>
            <person name="Simpson A.G.B."/>
            <person name="Roger A.J."/>
            <person name="Svard S.G."/>
            <person name="Andersson J.O."/>
        </authorList>
    </citation>
    <scope>NUCLEOTIDE SEQUENCE</scope>
    <source>
        <strain evidence="1">PC1</strain>
    </source>
</reference>
<sequence>TGTPCSHVLRVERFLILSKLSNQKFLLPEQLFNIFKLLNFFKQHKSSAQKWLDFLNNVKNLSISFLCEGHPMFHDFWQLIYQKLGLEHQKSKFSLSYQQFLLKLEQENIHYSDYVISQKQDIIELFIPQKPCLQQTKPQQIQLALGSQKSKILEPKIEPKVAKAEIIVIPDIINRIREFQMIFKLQYDEVQYALTNLKTYDQQHKYYQRLVSIFDLQEQIKLQLAAVRQNQSDFNDLITDSDSQVLNQFQTMIYVFEKLFQLIKRYESILGYPADFQLKIGSMYSYINEFLSYKMIQKLLAAAKMIEEKHFKKILKQKANIVRFLLNLDLEDQNLKNLGHVFWSKVSHKFDTELQKSVFNEPKRLNITNLIKMKCEQFEGQLCKIPVLREDRIEIFKVYEKNNKAFFQEAYDGDIIDYIDGKYLNKLKTNIQDPESLTYYQEVQQNKKKNWRKNVGVQEKNKYELFIKVYTDDEMQQTKDSRKIQSQHKELEKLADQLLDQLYYEYYDMDQDVVLQKQLERTQKLQSAKPIPSQAKVKVNIFELK</sequence>
<feature type="non-terminal residue" evidence="1">
    <location>
        <position position="1"/>
    </location>
</feature>
<organism evidence="1">
    <name type="scientific">Trepomonas sp. PC1</name>
    <dbReference type="NCBI Taxonomy" id="1076344"/>
    <lineage>
        <taxon>Eukaryota</taxon>
        <taxon>Metamonada</taxon>
        <taxon>Diplomonadida</taxon>
        <taxon>Hexamitidae</taxon>
        <taxon>Hexamitinae</taxon>
        <taxon>Trepomonas</taxon>
    </lineage>
</organism>
<proteinExistence type="predicted"/>
<name>A0A146JYX5_9EUKA</name>
<evidence type="ECO:0000313" key="1">
    <source>
        <dbReference type="EMBL" id="JAP89902.1"/>
    </source>
</evidence>
<gene>
    <name evidence="1" type="ORF">TPC1_30603</name>
</gene>
<dbReference type="EMBL" id="GDID01006704">
    <property type="protein sequence ID" value="JAP89902.1"/>
    <property type="molecule type" value="Transcribed_RNA"/>
</dbReference>
<protein>
    <submittedName>
        <fullName evidence="1">Uncharacterized protein</fullName>
    </submittedName>
</protein>
<dbReference type="AlphaFoldDB" id="A0A146JYX5"/>
<feature type="non-terminal residue" evidence="1">
    <location>
        <position position="545"/>
    </location>
</feature>